<dbReference type="AlphaFoldDB" id="A0A167DX56"/>
<accession>A0A167DX56</accession>
<organism evidence="1 2">
    <name type="scientific">Colletotrichum incanum</name>
    <name type="common">Soybean anthracnose fungus</name>
    <dbReference type="NCBI Taxonomy" id="1573173"/>
    <lineage>
        <taxon>Eukaryota</taxon>
        <taxon>Fungi</taxon>
        <taxon>Dikarya</taxon>
        <taxon>Ascomycota</taxon>
        <taxon>Pezizomycotina</taxon>
        <taxon>Sordariomycetes</taxon>
        <taxon>Hypocreomycetidae</taxon>
        <taxon>Glomerellales</taxon>
        <taxon>Glomerellaceae</taxon>
        <taxon>Colletotrichum</taxon>
        <taxon>Colletotrichum spaethianum species complex</taxon>
    </lineage>
</organism>
<reference evidence="1 2" key="1">
    <citation type="submission" date="2015-06" db="EMBL/GenBank/DDBJ databases">
        <title>Survival trade-offs in plant roots during colonization by closely related pathogenic and mutualistic fungi.</title>
        <authorList>
            <person name="Hacquard S."/>
            <person name="Kracher B."/>
            <person name="Hiruma K."/>
            <person name="Weinman A."/>
            <person name="Muench P."/>
            <person name="Garrido Oter R."/>
            <person name="Ver Loren van Themaat E."/>
            <person name="Dallerey J.-F."/>
            <person name="Damm U."/>
            <person name="Henrissat B."/>
            <person name="Lespinet O."/>
            <person name="Thon M."/>
            <person name="Kemen E."/>
            <person name="McHardy A.C."/>
            <person name="Schulze-Lefert P."/>
            <person name="O'Connell R.J."/>
        </authorList>
    </citation>
    <scope>NUCLEOTIDE SEQUENCE [LARGE SCALE GENOMIC DNA]</scope>
    <source>
        <strain evidence="1 2">MAFF 238704</strain>
    </source>
</reference>
<name>A0A167DX56_COLIC</name>
<proteinExistence type="predicted"/>
<evidence type="ECO:0000313" key="2">
    <source>
        <dbReference type="Proteomes" id="UP000076584"/>
    </source>
</evidence>
<protein>
    <submittedName>
        <fullName evidence="1">Tetratricopeptide repeat domain containing protein</fullName>
    </submittedName>
</protein>
<dbReference type="STRING" id="1573173.A0A167DX56"/>
<dbReference type="Proteomes" id="UP000076584">
    <property type="component" value="Unassembled WGS sequence"/>
</dbReference>
<gene>
    <name evidence="1" type="ORF">CI238_03577</name>
</gene>
<comment type="caution">
    <text evidence="1">The sequence shown here is derived from an EMBL/GenBank/DDBJ whole genome shotgun (WGS) entry which is preliminary data.</text>
</comment>
<evidence type="ECO:0000313" key="1">
    <source>
        <dbReference type="EMBL" id="KZL84449.1"/>
    </source>
</evidence>
<sequence>MRQKSYQSYLEVVKKSANILLLHWQYYRRAPDSLCPADSWIGDHITKWFWTGLSQGHERFCREIWNKMREIRKDIRCPEQESFGSPFYWISQMFEDDWSLKYIWDRHGSIAVRQEPDAKQESNPPRAKRRK</sequence>
<dbReference type="EMBL" id="LFIW01000874">
    <property type="protein sequence ID" value="KZL84449.1"/>
    <property type="molecule type" value="Genomic_DNA"/>
</dbReference>
<keyword evidence="2" id="KW-1185">Reference proteome</keyword>